<evidence type="ECO:0000313" key="1">
    <source>
        <dbReference type="EMBL" id="KIY95925.1"/>
    </source>
</evidence>
<gene>
    <name evidence="1" type="ORF">MNEG_12038</name>
</gene>
<reference evidence="1 2" key="1">
    <citation type="journal article" date="2013" name="BMC Genomics">
        <title>Reconstruction of the lipid metabolism for the microalga Monoraphidium neglectum from its genome sequence reveals characteristics suitable for biofuel production.</title>
        <authorList>
            <person name="Bogen C."/>
            <person name="Al-Dilaimi A."/>
            <person name="Albersmeier A."/>
            <person name="Wichmann J."/>
            <person name="Grundmann M."/>
            <person name="Rupp O."/>
            <person name="Lauersen K.J."/>
            <person name="Blifernez-Klassen O."/>
            <person name="Kalinowski J."/>
            <person name="Goesmann A."/>
            <person name="Mussgnug J.H."/>
            <person name="Kruse O."/>
        </authorList>
    </citation>
    <scope>NUCLEOTIDE SEQUENCE [LARGE SCALE GENOMIC DNA]</scope>
    <source>
        <strain evidence="1 2">SAG 48.87</strain>
    </source>
</reference>
<organism evidence="1 2">
    <name type="scientific">Monoraphidium neglectum</name>
    <dbReference type="NCBI Taxonomy" id="145388"/>
    <lineage>
        <taxon>Eukaryota</taxon>
        <taxon>Viridiplantae</taxon>
        <taxon>Chlorophyta</taxon>
        <taxon>core chlorophytes</taxon>
        <taxon>Chlorophyceae</taxon>
        <taxon>CS clade</taxon>
        <taxon>Sphaeropleales</taxon>
        <taxon>Selenastraceae</taxon>
        <taxon>Monoraphidium</taxon>
    </lineage>
</organism>
<dbReference type="RefSeq" id="XP_013894945.1">
    <property type="nucleotide sequence ID" value="XM_014039491.1"/>
</dbReference>
<sequence>MTALDVALSDLASRAAAARSADGARLSLGEGVSLAVAKFKEVYNKPLTSVMYMAGVAMAPSINKQAQQDKAAIEKL</sequence>
<dbReference type="GeneID" id="25729360"/>
<dbReference type="EMBL" id="KK103246">
    <property type="protein sequence ID" value="KIY95925.1"/>
    <property type="molecule type" value="Genomic_DNA"/>
</dbReference>
<dbReference type="OrthoDB" id="308440at2759"/>
<dbReference type="Proteomes" id="UP000054498">
    <property type="component" value="Unassembled WGS sequence"/>
</dbReference>
<dbReference type="KEGG" id="mng:MNEG_12038"/>
<keyword evidence="2" id="KW-1185">Reference proteome</keyword>
<dbReference type="AlphaFoldDB" id="A0A0D2MM78"/>
<dbReference type="STRING" id="145388.A0A0D2MM78"/>
<accession>A0A0D2MM78</accession>
<protein>
    <submittedName>
        <fullName evidence="1">Uncharacterized protein</fullName>
    </submittedName>
</protein>
<evidence type="ECO:0000313" key="2">
    <source>
        <dbReference type="Proteomes" id="UP000054498"/>
    </source>
</evidence>
<feature type="non-terminal residue" evidence="1">
    <location>
        <position position="76"/>
    </location>
</feature>
<name>A0A0D2MM78_9CHLO</name>
<proteinExistence type="predicted"/>